<proteinExistence type="predicted"/>
<accession>A0A9W8Q0M8</accession>
<reference evidence="1" key="1">
    <citation type="submission" date="2022-10" db="EMBL/GenBank/DDBJ databases">
        <title>Fusarium specimens isolated from Avocado Roots.</title>
        <authorList>
            <person name="Stajich J."/>
            <person name="Roper C."/>
            <person name="Heimlech-Rivalta G."/>
        </authorList>
    </citation>
    <scope>NUCLEOTIDE SEQUENCE</scope>
    <source>
        <strain evidence="1">CF00143</strain>
    </source>
</reference>
<gene>
    <name evidence="1" type="ORF">NW766_000885</name>
</gene>
<dbReference type="AlphaFoldDB" id="A0A9W8Q0M8"/>
<dbReference type="Proteomes" id="UP001152130">
    <property type="component" value="Unassembled WGS sequence"/>
</dbReference>
<name>A0A9W8Q0M8_9HYPO</name>
<dbReference type="EMBL" id="JAPDHF010000001">
    <property type="protein sequence ID" value="KAJ4024645.1"/>
    <property type="molecule type" value="Genomic_DNA"/>
</dbReference>
<keyword evidence="2" id="KW-1185">Reference proteome</keyword>
<protein>
    <submittedName>
        <fullName evidence="1">Uncharacterized protein</fullName>
    </submittedName>
</protein>
<comment type="caution">
    <text evidence="1">The sequence shown here is derived from an EMBL/GenBank/DDBJ whole genome shotgun (WGS) entry which is preliminary data.</text>
</comment>
<sequence>MNLDISHFGSMSTENVAWLDYAGFESPESNSSVSGSRNDNAAFENGKASYSRISSFHSDEGENSLTGLSPIVHVKNMDLAV</sequence>
<organism evidence="1 2">
    <name type="scientific">Fusarium irregulare</name>
    <dbReference type="NCBI Taxonomy" id="2494466"/>
    <lineage>
        <taxon>Eukaryota</taxon>
        <taxon>Fungi</taxon>
        <taxon>Dikarya</taxon>
        <taxon>Ascomycota</taxon>
        <taxon>Pezizomycotina</taxon>
        <taxon>Sordariomycetes</taxon>
        <taxon>Hypocreomycetidae</taxon>
        <taxon>Hypocreales</taxon>
        <taxon>Nectriaceae</taxon>
        <taxon>Fusarium</taxon>
        <taxon>Fusarium incarnatum-equiseti species complex</taxon>
    </lineage>
</organism>
<evidence type="ECO:0000313" key="1">
    <source>
        <dbReference type="EMBL" id="KAJ4024645.1"/>
    </source>
</evidence>
<evidence type="ECO:0000313" key="2">
    <source>
        <dbReference type="Proteomes" id="UP001152130"/>
    </source>
</evidence>